<dbReference type="InterPro" id="IPR020097">
    <property type="entry name" value="PsdUridine_synth_TruA_a/b_dom"/>
</dbReference>
<dbReference type="PANTHER" id="PTHR11142:SF0">
    <property type="entry name" value="TRNA PSEUDOURIDINE SYNTHASE-LIKE 1"/>
    <property type="match status" value="1"/>
</dbReference>
<sequence>MEKNILLTIEYDGSEFSGWQKQPDRPTVQGYLEKVLSDLLKREIALSGTSRTDAGVHARGQKASFRTDINIPTERLALVINNILCGHEKGAFALSPVKIVSAEERPLDFHARFDSKGKKYIYRIRNSKETDIFMRNYMYHVAAPLDMDAMKTAAGYIVGTHDFKSFEASGGTPRETTVRTIFDIDIKENIYRIDNVNDGDIGRDIELHVSGDGFLYNMVRIITGTLVDIGTGRIPLYDMKKILEAKNRSKAGHTAPPYGLYLAEVYY</sequence>
<keyword evidence="10" id="KW-1185">Reference proteome</keyword>
<evidence type="ECO:0000259" key="8">
    <source>
        <dbReference type="Pfam" id="PF01416"/>
    </source>
</evidence>
<dbReference type="InterPro" id="IPR001406">
    <property type="entry name" value="PsdUridine_synth_TruA"/>
</dbReference>
<dbReference type="RefSeq" id="WP_187525092.1">
    <property type="nucleotide sequence ID" value="NZ_JACRTA010000001.1"/>
</dbReference>
<feature type="domain" description="Pseudouridine synthase I TruA alpha/beta" evidence="8">
    <location>
        <begin position="153"/>
        <end position="267"/>
    </location>
</feature>
<dbReference type="NCBIfam" id="TIGR00071">
    <property type="entry name" value="hisT_truA"/>
    <property type="match status" value="1"/>
</dbReference>
<dbReference type="InterPro" id="IPR020094">
    <property type="entry name" value="TruA/RsuA/RluB/E/F_N"/>
</dbReference>
<dbReference type="Proteomes" id="UP000610862">
    <property type="component" value="Unassembled WGS sequence"/>
</dbReference>
<dbReference type="GO" id="GO:0160147">
    <property type="term" value="F:tRNA pseudouridine(38-40) synthase activity"/>
    <property type="evidence" value="ECO:0007669"/>
    <property type="project" value="UniProtKB-EC"/>
</dbReference>
<evidence type="ECO:0000256" key="7">
    <source>
        <dbReference type="RuleBase" id="RU003792"/>
    </source>
</evidence>
<evidence type="ECO:0000256" key="3">
    <source>
        <dbReference type="ARBA" id="ARBA00023235"/>
    </source>
</evidence>
<comment type="subunit">
    <text evidence="4">Homodimer.</text>
</comment>
<dbReference type="GO" id="GO:0003723">
    <property type="term" value="F:RNA binding"/>
    <property type="evidence" value="ECO:0007669"/>
    <property type="project" value="InterPro"/>
</dbReference>
<dbReference type="Gene3D" id="3.30.70.660">
    <property type="entry name" value="Pseudouridine synthase I, catalytic domain, C-terminal subdomain"/>
    <property type="match status" value="1"/>
</dbReference>
<dbReference type="GO" id="GO:0031119">
    <property type="term" value="P:tRNA pseudouridine synthesis"/>
    <property type="evidence" value="ECO:0007669"/>
    <property type="project" value="UniProtKB-UniRule"/>
</dbReference>
<dbReference type="HAMAP" id="MF_00171">
    <property type="entry name" value="TruA"/>
    <property type="match status" value="1"/>
</dbReference>
<dbReference type="InterPro" id="IPR020103">
    <property type="entry name" value="PsdUridine_synth_cat_dom_sf"/>
</dbReference>
<feature type="active site" description="Nucleophile" evidence="4 5">
    <location>
        <position position="53"/>
    </location>
</feature>
<comment type="similarity">
    <text evidence="1 4 7">Belongs to the tRNA pseudouridine synthase TruA family.</text>
</comment>
<comment type="caution">
    <text evidence="4">Lacks conserved residue(s) required for the propagation of feature annotation.</text>
</comment>
<dbReference type="AlphaFoldDB" id="A0A926I8G7"/>
<comment type="function">
    <text evidence="4">Formation of pseudouridine at positions 38, 39 and 40 in the anticodon stem and loop of transfer RNAs.</text>
</comment>
<dbReference type="SUPFAM" id="SSF55120">
    <property type="entry name" value="Pseudouridine synthase"/>
    <property type="match status" value="1"/>
</dbReference>
<dbReference type="InterPro" id="IPR020095">
    <property type="entry name" value="PsdUridine_synth_TruA_C"/>
</dbReference>
<evidence type="ECO:0000313" key="10">
    <source>
        <dbReference type="Proteomes" id="UP000610862"/>
    </source>
</evidence>
<dbReference type="PANTHER" id="PTHR11142">
    <property type="entry name" value="PSEUDOURIDYLATE SYNTHASE"/>
    <property type="match status" value="1"/>
</dbReference>
<evidence type="ECO:0000313" key="9">
    <source>
        <dbReference type="EMBL" id="MBC8568111.1"/>
    </source>
</evidence>
<protein>
    <recommendedName>
        <fullName evidence="4">tRNA pseudouridine synthase A</fullName>
        <ecNumber evidence="4">5.4.99.12</ecNumber>
    </recommendedName>
    <alternativeName>
        <fullName evidence="4">tRNA pseudouridine(38-40) synthase</fullName>
    </alternativeName>
    <alternativeName>
        <fullName evidence="4">tRNA pseudouridylate synthase I</fullName>
    </alternativeName>
    <alternativeName>
        <fullName evidence="4">tRNA-uridine isomerase I</fullName>
    </alternativeName>
</protein>
<evidence type="ECO:0000256" key="4">
    <source>
        <dbReference type="HAMAP-Rule" id="MF_00171"/>
    </source>
</evidence>
<dbReference type="EC" id="5.4.99.12" evidence="4"/>
<keyword evidence="3 4" id="KW-0413">Isomerase</keyword>
<reference evidence="9" key="1">
    <citation type="submission" date="2020-08" db="EMBL/GenBank/DDBJ databases">
        <title>Genome public.</title>
        <authorList>
            <person name="Liu C."/>
            <person name="Sun Q."/>
        </authorList>
    </citation>
    <scope>NUCLEOTIDE SEQUENCE</scope>
    <source>
        <strain evidence="9">NSJ-24</strain>
    </source>
</reference>
<name>A0A926I8G7_9FIRM</name>
<feature type="domain" description="Pseudouridine synthase I TruA alpha/beta" evidence="8">
    <location>
        <begin position="9"/>
        <end position="114"/>
    </location>
</feature>
<gene>
    <name evidence="4 9" type="primary">truA</name>
    <name evidence="9" type="ORF">H8692_04925</name>
</gene>
<comment type="catalytic activity">
    <reaction evidence="4 7">
        <text>uridine(38/39/40) in tRNA = pseudouridine(38/39/40) in tRNA</text>
        <dbReference type="Rhea" id="RHEA:22376"/>
        <dbReference type="Rhea" id="RHEA-COMP:10085"/>
        <dbReference type="Rhea" id="RHEA-COMP:10087"/>
        <dbReference type="ChEBI" id="CHEBI:65314"/>
        <dbReference type="ChEBI" id="CHEBI:65315"/>
        <dbReference type="EC" id="5.4.99.12"/>
    </reaction>
</comment>
<dbReference type="PIRSF" id="PIRSF001430">
    <property type="entry name" value="tRNA_psdUrid_synth"/>
    <property type="match status" value="1"/>
</dbReference>
<feature type="binding site" evidence="4 6">
    <location>
        <position position="120"/>
    </location>
    <ligand>
        <name>substrate</name>
    </ligand>
</feature>
<dbReference type="Pfam" id="PF01416">
    <property type="entry name" value="PseudoU_synth_1"/>
    <property type="match status" value="2"/>
</dbReference>
<dbReference type="Gene3D" id="3.30.70.580">
    <property type="entry name" value="Pseudouridine synthase I, catalytic domain, N-terminal subdomain"/>
    <property type="match status" value="1"/>
</dbReference>
<dbReference type="CDD" id="cd02570">
    <property type="entry name" value="PseudoU_synth_EcTruA"/>
    <property type="match status" value="1"/>
</dbReference>
<evidence type="ECO:0000256" key="1">
    <source>
        <dbReference type="ARBA" id="ARBA00009375"/>
    </source>
</evidence>
<organism evidence="9 10">
    <name type="scientific">Lentihominibacter hominis</name>
    <dbReference type="NCBI Taxonomy" id="2763645"/>
    <lineage>
        <taxon>Bacteria</taxon>
        <taxon>Bacillati</taxon>
        <taxon>Bacillota</taxon>
        <taxon>Clostridia</taxon>
        <taxon>Peptostreptococcales</taxon>
        <taxon>Anaerovoracaceae</taxon>
        <taxon>Lentihominibacter</taxon>
    </lineage>
</organism>
<accession>A0A926I8G7</accession>
<evidence type="ECO:0000256" key="5">
    <source>
        <dbReference type="PIRSR" id="PIRSR001430-1"/>
    </source>
</evidence>
<keyword evidence="2 4" id="KW-0819">tRNA processing</keyword>
<proteinExistence type="inferred from homology"/>
<comment type="caution">
    <text evidence="9">The sequence shown here is derived from an EMBL/GenBank/DDBJ whole genome shotgun (WGS) entry which is preliminary data.</text>
</comment>
<dbReference type="EMBL" id="JACRTA010000001">
    <property type="protein sequence ID" value="MBC8568111.1"/>
    <property type="molecule type" value="Genomic_DNA"/>
</dbReference>
<evidence type="ECO:0000256" key="6">
    <source>
        <dbReference type="PIRSR" id="PIRSR001430-2"/>
    </source>
</evidence>
<evidence type="ECO:0000256" key="2">
    <source>
        <dbReference type="ARBA" id="ARBA00022694"/>
    </source>
</evidence>